<dbReference type="PANTHER" id="PTHR24148:SF64">
    <property type="entry name" value="HETEROKARYON INCOMPATIBILITY DOMAIN-CONTAINING PROTEIN"/>
    <property type="match status" value="1"/>
</dbReference>
<name>A0A4Z0Z1H5_9PEZI</name>
<keyword evidence="2" id="KW-1185">Reference proteome</keyword>
<organism evidence="1 2">
    <name type="scientific">Xylaria hypoxylon</name>
    <dbReference type="NCBI Taxonomy" id="37992"/>
    <lineage>
        <taxon>Eukaryota</taxon>
        <taxon>Fungi</taxon>
        <taxon>Dikarya</taxon>
        <taxon>Ascomycota</taxon>
        <taxon>Pezizomycotina</taxon>
        <taxon>Sordariomycetes</taxon>
        <taxon>Xylariomycetidae</taxon>
        <taxon>Xylariales</taxon>
        <taxon>Xylariaceae</taxon>
        <taxon>Xylaria</taxon>
    </lineage>
</organism>
<comment type="caution">
    <text evidence="1">The sequence shown here is derived from an EMBL/GenBank/DDBJ whole genome shotgun (WGS) entry which is preliminary data.</text>
</comment>
<evidence type="ECO:0000313" key="1">
    <source>
        <dbReference type="EMBL" id="TGJ85571.1"/>
    </source>
</evidence>
<dbReference type="InterPro" id="IPR052895">
    <property type="entry name" value="HetReg/Transcr_Mod"/>
</dbReference>
<dbReference type="Proteomes" id="UP000297716">
    <property type="component" value="Unassembled WGS sequence"/>
</dbReference>
<dbReference type="Pfam" id="PF26639">
    <property type="entry name" value="Het-6_barrel"/>
    <property type="match status" value="1"/>
</dbReference>
<sequence length="389" mass="43515">MLAMTTSPYDITPDYTKTVAEAYTRFARRYSPNTQIHVAGLCRRQRQPRSEHAGIVVKNDPQSLVDINDRNYLPSWVPEFRLSLNLVWDPPYTGVYSTATAVPYIFLGDSEILGVMHAGGTIFDIVHVTTCKYAGKRNVAHLAFDPVFYFSLINQLQHILTSSLDPDVAFKPTSEPTWLILAKALTSGVSECEKAEVMLSQYPHFRSLTGLGAGSLSWLTAIWDQFEAHCLSPTGEVFQQILLEVLGGESKTLSTDGEIAFGFLHYVADILKTNRLFVTIDRYLGLAPRDISCGDFIAVFNGLHVPYVVRAAGKVKYKDSAKREERTQGGKDDDLFMTRAVQVIGPCYLHGIMKGEIFTNRDAPQFTRLKWTRYDGDTVDSIKGRLVLI</sequence>
<evidence type="ECO:0000313" key="2">
    <source>
        <dbReference type="Proteomes" id="UP000297716"/>
    </source>
</evidence>
<dbReference type="AlphaFoldDB" id="A0A4Z0Z1H5"/>
<dbReference type="OrthoDB" id="3553147at2759"/>
<accession>A0A4Z0Z1H5</accession>
<gene>
    <name evidence="1" type="ORF">E0Z10_g3199</name>
</gene>
<reference evidence="1 2" key="1">
    <citation type="submission" date="2019-03" db="EMBL/GenBank/DDBJ databases">
        <title>Draft genome sequence of Xylaria hypoxylon DSM 108379, a ubiquitous saprotrophic-parasitic fungi on hardwood.</title>
        <authorList>
            <person name="Buettner E."/>
            <person name="Leonhardt S."/>
            <person name="Gebauer A.M."/>
            <person name="Liers C."/>
            <person name="Hofrichter M."/>
            <person name="Kellner H."/>
        </authorList>
    </citation>
    <scope>NUCLEOTIDE SEQUENCE [LARGE SCALE GENOMIC DNA]</scope>
    <source>
        <strain evidence="1 2">DSM 108379</strain>
    </source>
</reference>
<dbReference type="PANTHER" id="PTHR24148">
    <property type="entry name" value="ANKYRIN REPEAT DOMAIN-CONTAINING PROTEIN 39 HOMOLOG-RELATED"/>
    <property type="match status" value="1"/>
</dbReference>
<protein>
    <recommendedName>
        <fullName evidence="3">Heterokaryon incompatibility domain-containing protein</fullName>
    </recommendedName>
</protein>
<dbReference type="EMBL" id="SKBN01000043">
    <property type="protein sequence ID" value="TGJ85571.1"/>
    <property type="molecule type" value="Genomic_DNA"/>
</dbReference>
<evidence type="ECO:0008006" key="3">
    <source>
        <dbReference type="Google" id="ProtNLM"/>
    </source>
</evidence>
<proteinExistence type="predicted"/>